<dbReference type="EMBL" id="CP113089">
    <property type="protein sequence ID" value="WAB82533.1"/>
    <property type="molecule type" value="Genomic_DNA"/>
</dbReference>
<name>A0A9E8MN33_9MICO</name>
<reference evidence="1" key="1">
    <citation type="submission" date="2022-11" db="EMBL/GenBank/DDBJ databases">
        <title>Description of Microcella daejonensis nov. sp, isolated from riverside soil.</title>
        <authorList>
            <person name="Molina K.M."/>
            <person name="Kim S.B."/>
        </authorList>
    </citation>
    <scope>NUCLEOTIDE SEQUENCE</scope>
    <source>
        <strain evidence="1">MMS21-STM12</strain>
    </source>
</reference>
<evidence type="ECO:0008006" key="3">
    <source>
        <dbReference type="Google" id="ProtNLM"/>
    </source>
</evidence>
<dbReference type="AlphaFoldDB" id="A0A9E8MN33"/>
<dbReference type="InterPro" id="IPR036271">
    <property type="entry name" value="Tet_transcr_reg_TetR-rel_C_sf"/>
</dbReference>
<dbReference type="Proteomes" id="UP001164706">
    <property type="component" value="Chromosome"/>
</dbReference>
<evidence type="ECO:0000313" key="2">
    <source>
        <dbReference type="Proteomes" id="UP001164706"/>
    </source>
</evidence>
<organism evidence="1 2">
    <name type="scientific">Microcella daejeonensis</name>
    <dbReference type="NCBI Taxonomy" id="2994971"/>
    <lineage>
        <taxon>Bacteria</taxon>
        <taxon>Bacillati</taxon>
        <taxon>Actinomycetota</taxon>
        <taxon>Actinomycetes</taxon>
        <taxon>Micrococcales</taxon>
        <taxon>Microbacteriaceae</taxon>
        <taxon>Microcella</taxon>
    </lineage>
</organism>
<proteinExistence type="predicted"/>
<evidence type="ECO:0000313" key="1">
    <source>
        <dbReference type="EMBL" id="WAB82533.1"/>
    </source>
</evidence>
<dbReference type="SUPFAM" id="SSF48498">
    <property type="entry name" value="Tetracyclin repressor-like, C-terminal domain"/>
    <property type="match status" value="1"/>
</dbReference>
<protein>
    <recommendedName>
        <fullName evidence="3">TetR family transcriptional regulator</fullName>
    </recommendedName>
</protein>
<dbReference type="KEGG" id="mdb:OVN18_05900"/>
<dbReference type="RefSeq" id="WP_267782646.1">
    <property type="nucleotide sequence ID" value="NZ_CP113089.1"/>
</dbReference>
<accession>A0A9E8MN33</accession>
<keyword evidence="2" id="KW-1185">Reference proteome</keyword>
<gene>
    <name evidence="1" type="ORF">OVN18_05900</name>
</gene>
<sequence length="206" mass="21560">MARPRTVSDDEVLERIADSLEGDTGPWSLESAAAATGLHAATLIKRFGSRHGLLLALSRRWIAGIPEGATGDDAVGELRRWAASLADPGAGVPAAEETTNSDDNGGTAVAVATRTLARIDMLVEDLRDPELRLLLHEGWSKHLAHLTALVGRAQDDGRLRAALPAPQLARLLLDAAHGGILRDAVDPDSTGTASSDSVLTALEAFA</sequence>
<dbReference type="Gene3D" id="1.10.357.10">
    <property type="entry name" value="Tetracycline Repressor, domain 2"/>
    <property type="match status" value="1"/>
</dbReference>